<protein>
    <submittedName>
        <fullName evidence="2">Uncharacterized protein</fullName>
    </submittedName>
</protein>
<name>A0A9X2ML14_9FIRM</name>
<accession>A0A9X2ML14</accession>
<evidence type="ECO:0000313" key="3">
    <source>
        <dbReference type="Proteomes" id="UP001142078"/>
    </source>
</evidence>
<feature type="signal peptide" evidence="1">
    <location>
        <begin position="1"/>
        <end position="23"/>
    </location>
</feature>
<dbReference type="Proteomes" id="UP001142078">
    <property type="component" value="Unassembled WGS sequence"/>
</dbReference>
<sequence>MKKMLSILLVLLLIPIFPISSFADGNATELNEKNINELLEKYGLEIESSTPLANEVPEDSIYSLEELEKIIIEELNKPKEIKMEDIHIVDEPNISLPYSLSNNTYSRARATSGVATLHHYSEVYNGLKIRYTATGRYTTSKGKKRWTRAVSSSVSQYSSSSYSKLKRVIKSTAQVTDGGKRLTQNYKFQVQNYLAVPIPKLDKVIRVKAGAPMVEGRVHHYANKI</sequence>
<organism evidence="2 3">
    <name type="scientific">Anaerosalibacter massiliensis</name>
    <dbReference type="NCBI Taxonomy" id="1347392"/>
    <lineage>
        <taxon>Bacteria</taxon>
        <taxon>Bacillati</taxon>
        <taxon>Bacillota</taxon>
        <taxon>Tissierellia</taxon>
        <taxon>Tissierellales</taxon>
        <taxon>Sporanaerobacteraceae</taxon>
        <taxon>Anaerosalibacter</taxon>
    </lineage>
</organism>
<dbReference type="EMBL" id="JANJZL010000030">
    <property type="protein sequence ID" value="MCR2045669.1"/>
    <property type="molecule type" value="Genomic_DNA"/>
</dbReference>
<evidence type="ECO:0000256" key="1">
    <source>
        <dbReference type="SAM" id="SignalP"/>
    </source>
</evidence>
<dbReference type="RefSeq" id="WP_257490797.1">
    <property type="nucleotide sequence ID" value="NZ_JANJZL010000030.1"/>
</dbReference>
<keyword evidence="3" id="KW-1185">Reference proteome</keyword>
<reference evidence="2" key="1">
    <citation type="submission" date="2022-07" db="EMBL/GenBank/DDBJ databases">
        <title>Enhanced cultured diversity of the mouse gut microbiota enables custom-made synthetic communities.</title>
        <authorList>
            <person name="Afrizal A."/>
        </authorList>
    </citation>
    <scope>NUCLEOTIDE SEQUENCE</scope>
    <source>
        <strain evidence="2">DSM 29482</strain>
    </source>
</reference>
<evidence type="ECO:0000313" key="2">
    <source>
        <dbReference type="EMBL" id="MCR2045669.1"/>
    </source>
</evidence>
<proteinExistence type="predicted"/>
<gene>
    <name evidence="2" type="ORF">NSA23_16405</name>
</gene>
<comment type="caution">
    <text evidence="2">The sequence shown here is derived from an EMBL/GenBank/DDBJ whole genome shotgun (WGS) entry which is preliminary data.</text>
</comment>
<dbReference type="AlphaFoldDB" id="A0A9X2ML14"/>
<feature type="chain" id="PRO_5040889262" evidence="1">
    <location>
        <begin position="24"/>
        <end position="225"/>
    </location>
</feature>
<keyword evidence="1" id="KW-0732">Signal</keyword>